<evidence type="ECO:0008006" key="5">
    <source>
        <dbReference type="Google" id="ProtNLM"/>
    </source>
</evidence>
<keyword evidence="1" id="KW-0808">Transferase</keyword>
<dbReference type="GO" id="GO:0016740">
    <property type="term" value="F:transferase activity"/>
    <property type="evidence" value="ECO:0007669"/>
    <property type="project" value="UniProtKB-KW"/>
</dbReference>
<dbReference type="InterPro" id="IPR011004">
    <property type="entry name" value="Trimer_LpxA-like_sf"/>
</dbReference>
<dbReference type="KEGG" id="gey:QMQ05_06955"/>
<keyword evidence="2" id="KW-0677">Repeat</keyword>
<dbReference type="PANTHER" id="PTHR43300">
    <property type="entry name" value="ACETYLTRANSFERASE"/>
    <property type="match status" value="1"/>
</dbReference>
<dbReference type="PANTHER" id="PTHR43300:SF11">
    <property type="entry name" value="ACETYLTRANSFERASE RV3034C-RELATED"/>
    <property type="match status" value="1"/>
</dbReference>
<proteinExistence type="predicted"/>
<dbReference type="SUPFAM" id="SSF51161">
    <property type="entry name" value="Trimeric LpxA-like enzymes"/>
    <property type="match status" value="1"/>
</dbReference>
<dbReference type="InterPro" id="IPR050179">
    <property type="entry name" value="Trans_hexapeptide_repeat"/>
</dbReference>
<evidence type="ECO:0000256" key="1">
    <source>
        <dbReference type="ARBA" id="ARBA00022679"/>
    </source>
</evidence>
<evidence type="ECO:0000313" key="3">
    <source>
        <dbReference type="EMBL" id="XAO47252.1"/>
    </source>
</evidence>
<dbReference type="AlphaFoldDB" id="A0AAU6WH83"/>
<dbReference type="RefSeq" id="WP_345474131.1">
    <property type="nucleotide sequence ID" value="NZ_CP125942.1"/>
</dbReference>
<protein>
    <recommendedName>
        <fullName evidence="5">Transferase</fullName>
    </recommendedName>
</protein>
<dbReference type="InterPro" id="IPR029058">
    <property type="entry name" value="AB_hydrolase_fold"/>
</dbReference>
<dbReference type="InterPro" id="IPR018357">
    <property type="entry name" value="Hexapep_transf_CS"/>
</dbReference>
<name>A0AAU6WH83_9MICC</name>
<dbReference type="Proteomes" id="UP001486888">
    <property type="component" value="Chromosome"/>
</dbReference>
<dbReference type="EMBL" id="CP125942">
    <property type="protein sequence ID" value="XAO47252.1"/>
    <property type="molecule type" value="Genomic_DNA"/>
</dbReference>
<dbReference type="InterPro" id="IPR001451">
    <property type="entry name" value="Hexapep"/>
</dbReference>
<dbReference type="PROSITE" id="PS00101">
    <property type="entry name" value="HEXAPEP_TRANSFERASES"/>
    <property type="match status" value="1"/>
</dbReference>
<organism evidence="3 4">
    <name type="scientific">Glutamicibacter ectropisis</name>
    <dbReference type="NCBI Taxonomy" id="3046593"/>
    <lineage>
        <taxon>Bacteria</taxon>
        <taxon>Bacillati</taxon>
        <taxon>Actinomycetota</taxon>
        <taxon>Actinomycetes</taxon>
        <taxon>Micrococcales</taxon>
        <taxon>Micrococcaceae</taxon>
        <taxon>Glutamicibacter</taxon>
    </lineage>
</organism>
<sequence length="496" mass="53693">MKRIRKVGAYKDVKPHIYQGLQGFMEADIGSGIHSFQEQGRMMDLLFEERESDTLLVFFTAAVQPQNTYPYFSGRGVAAASGHSLLAFSDPSIALDGNLSTNWTLGDAAYQYHRDVPSIISKIAGDRRIVFVGASAGGFPALYYGSIFPSSVSLVMNPRTNVFTPPTHIQFSNRHLFPGMSPGEIAEIIPTRLGKAQNTVVYFQNCSDDRYYASHAIPYLSNQVDTGMVYWKLGEWGDGHVAPGSREIVETINSLSEAPTWADGAIASGGRLLCNVDDVIDEHGRRGYGSTTLTAFADDLIRVGGLEERLVDLTEKFNSLRSESLKLREDVDWINRPRTVAHIPTGCKIGKGASIAPNVLLMANPKSNPISIGENTKILRDAEWIGPITVGSGCYFNKGSYVRAQVSIGNDVLVGPFVRFVTDTHELGPSKKRGGDYYKTTIKVGNGVWIGASVTIVGDVEIGDGAVIAAGSLVNKDVNANTMVGGVPAKQIKILP</sequence>
<evidence type="ECO:0000256" key="2">
    <source>
        <dbReference type="ARBA" id="ARBA00022737"/>
    </source>
</evidence>
<evidence type="ECO:0000313" key="4">
    <source>
        <dbReference type="Proteomes" id="UP001486888"/>
    </source>
</evidence>
<dbReference type="SUPFAM" id="SSF53474">
    <property type="entry name" value="alpha/beta-Hydrolases"/>
    <property type="match status" value="1"/>
</dbReference>
<keyword evidence="4" id="KW-1185">Reference proteome</keyword>
<gene>
    <name evidence="3" type="ORF">QMQ05_06955</name>
</gene>
<dbReference type="Pfam" id="PF00132">
    <property type="entry name" value="Hexapep"/>
    <property type="match status" value="1"/>
</dbReference>
<dbReference type="CDD" id="cd04647">
    <property type="entry name" value="LbH_MAT_like"/>
    <property type="match status" value="1"/>
</dbReference>
<dbReference type="Gene3D" id="2.160.10.10">
    <property type="entry name" value="Hexapeptide repeat proteins"/>
    <property type="match status" value="1"/>
</dbReference>
<reference evidence="3 4" key="1">
    <citation type="submission" date="2023-05" db="EMBL/GenBank/DDBJ databases">
        <title>Glutamicibacter sp. B1, complete genome.</title>
        <authorList>
            <person name="Long Y.H."/>
            <person name="Fang T."/>
            <person name="Li X.Y."/>
        </authorList>
    </citation>
    <scope>NUCLEOTIDE SEQUENCE [LARGE SCALE GENOMIC DNA]</scope>
    <source>
        <strain evidence="3 4">B1</strain>
    </source>
</reference>
<accession>A0AAU6WH83</accession>